<gene>
    <name evidence="1" type="ORF">PUN28_013308</name>
</gene>
<keyword evidence="2" id="KW-1185">Reference proteome</keyword>
<comment type="caution">
    <text evidence="1">The sequence shown here is derived from an EMBL/GenBank/DDBJ whole genome shotgun (WGS) entry which is preliminary data.</text>
</comment>
<proteinExistence type="predicted"/>
<dbReference type="AlphaFoldDB" id="A0AAW2F7W4"/>
<protein>
    <recommendedName>
        <fullName evidence="3">Metallothionein</fullName>
    </recommendedName>
</protein>
<name>A0AAW2F7W4_9HYME</name>
<organism evidence="1 2">
    <name type="scientific">Cardiocondyla obscurior</name>
    <dbReference type="NCBI Taxonomy" id="286306"/>
    <lineage>
        <taxon>Eukaryota</taxon>
        <taxon>Metazoa</taxon>
        <taxon>Ecdysozoa</taxon>
        <taxon>Arthropoda</taxon>
        <taxon>Hexapoda</taxon>
        <taxon>Insecta</taxon>
        <taxon>Pterygota</taxon>
        <taxon>Neoptera</taxon>
        <taxon>Endopterygota</taxon>
        <taxon>Hymenoptera</taxon>
        <taxon>Apocrita</taxon>
        <taxon>Aculeata</taxon>
        <taxon>Formicoidea</taxon>
        <taxon>Formicidae</taxon>
        <taxon>Myrmicinae</taxon>
        <taxon>Cardiocondyla</taxon>
    </lineage>
</organism>
<reference evidence="1 2" key="1">
    <citation type="submission" date="2023-03" db="EMBL/GenBank/DDBJ databases">
        <title>High recombination rates correlate with genetic variation in Cardiocondyla obscurior ants.</title>
        <authorList>
            <person name="Errbii M."/>
        </authorList>
    </citation>
    <scope>NUCLEOTIDE SEQUENCE [LARGE SCALE GENOMIC DNA]</scope>
    <source>
        <strain evidence="1">Alpha-2009</strain>
        <tissue evidence="1">Whole body</tissue>
    </source>
</reference>
<accession>A0AAW2F7W4</accession>
<dbReference type="Proteomes" id="UP001430953">
    <property type="component" value="Unassembled WGS sequence"/>
</dbReference>
<dbReference type="EMBL" id="JADYXP020000013">
    <property type="protein sequence ID" value="KAL0111984.1"/>
    <property type="molecule type" value="Genomic_DNA"/>
</dbReference>
<evidence type="ECO:0000313" key="1">
    <source>
        <dbReference type="EMBL" id="KAL0111984.1"/>
    </source>
</evidence>
<evidence type="ECO:0008006" key="3">
    <source>
        <dbReference type="Google" id="ProtNLM"/>
    </source>
</evidence>
<evidence type="ECO:0000313" key="2">
    <source>
        <dbReference type="Proteomes" id="UP001430953"/>
    </source>
</evidence>
<sequence length="105" mass="11714">MKCVEHRTSSAPLDRQTLKYSCNMHKEMNQSYNVRMSHCAAACGRRAACRCSCSPCTCGVPGASSPYITGKRQIFYITAVTYIVEDIWQPQAEPRESLSTIGNFI</sequence>